<feature type="compositionally biased region" description="Acidic residues" evidence="1">
    <location>
        <begin position="30"/>
        <end position="57"/>
    </location>
</feature>
<evidence type="ECO:0000313" key="3">
    <source>
        <dbReference type="Proteomes" id="UP001431209"/>
    </source>
</evidence>
<feature type="compositionally biased region" description="Acidic residues" evidence="1">
    <location>
        <begin position="7"/>
        <end position="22"/>
    </location>
</feature>
<reference evidence="2 3" key="1">
    <citation type="submission" date="2024-03" db="EMBL/GenBank/DDBJ databases">
        <title>The Acrasis kona genome and developmental transcriptomes reveal deep origins of eukaryotic multicellular pathways.</title>
        <authorList>
            <person name="Sheikh S."/>
            <person name="Fu C.-J."/>
            <person name="Brown M.W."/>
            <person name="Baldauf S.L."/>
        </authorList>
    </citation>
    <scope>NUCLEOTIDE SEQUENCE [LARGE SCALE GENOMIC DNA]</scope>
    <source>
        <strain evidence="2 3">ATCC MYA-3509</strain>
    </source>
</reference>
<protein>
    <recommendedName>
        <fullName evidence="4">Biogenesis of lysosome-related organelles complex 1 subunit 7</fullName>
    </recommendedName>
</protein>
<feature type="region of interest" description="Disordered" evidence="1">
    <location>
        <begin position="1"/>
        <end position="63"/>
    </location>
</feature>
<name>A0AAW2ZA57_9EUKA</name>
<feature type="non-terminal residue" evidence="2">
    <location>
        <position position="178"/>
    </location>
</feature>
<gene>
    <name evidence="2" type="ORF">AKO1_001572</name>
</gene>
<evidence type="ECO:0000256" key="1">
    <source>
        <dbReference type="SAM" id="MobiDB-lite"/>
    </source>
</evidence>
<dbReference type="EMBL" id="JAOPGA020001263">
    <property type="protein sequence ID" value="KAL0486752.1"/>
    <property type="molecule type" value="Genomic_DNA"/>
</dbReference>
<accession>A0AAW2ZA57</accession>
<dbReference type="AlphaFoldDB" id="A0AAW2ZA57"/>
<evidence type="ECO:0000313" key="2">
    <source>
        <dbReference type="EMBL" id="KAL0486752.1"/>
    </source>
</evidence>
<evidence type="ECO:0008006" key="4">
    <source>
        <dbReference type="Google" id="ProtNLM"/>
    </source>
</evidence>
<proteinExistence type="predicted"/>
<sequence>MDFFSTEVDDDGPLNVDADNDDMGMLIDMNDADDLEDREDDEQSDDDFNDEDEDETGLDYNDSNPFFKSLIGSENKIVELIDLTSNMIKLIQSHNDDDREETFVEAQNTIVNQYLQNIRDIKTNLATHVHRISKFPVISFETNNYMDRKKREIEDQKMLYAPDHLVALNNMIKEHDNK</sequence>
<dbReference type="Proteomes" id="UP001431209">
    <property type="component" value="Unassembled WGS sequence"/>
</dbReference>
<comment type="caution">
    <text evidence="2">The sequence shown here is derived from an EMBL/GenBank/DDBJ whole genome shotgun (WGS) entry which is preliminary data.</text>
</comment>
<organism evidence="2 3">
    <name type="scientific">Acrasis kona</name>
    <dbReference type="NCBI Taxonomy" id="1008807"/>
    <lineage>
        <taxon>Eukaryota</taxon>
        <taxon>Discoba</taxon>
        <taxon>Heterolobosea</taxon>
        <taxon>Tetramitia</taxon>
        <taxon>Eutetramitia</taxon>
        <taxon>Acrasidae</taxon>
        <taxon>Acrasis</taxon>
    </lineage>
</organism>
<keyword evidence="3" id="KW-1185">Reference proteome</keyword>